<dbReference type="InterPro" id="IPR000425">
    <property type="entry name" value="MIP"/>
</dbReference>
<dbReference type="Pfam" id="PF00230">
    <property type="entry name" value="MIP"/>
    <property type="match status" value="1"/>
</dbReference>
<dbReference type="Gene3D" id="1.20.1080.10">
    <property type="entry name" value="Glycerol uptake facilitator protein"/>
    <property type="match status" value="1"/>
</dbReference>
<dbReference type="PANTHER" id="PTHR45724:SF13">
    <property type="entry name" value="AQUAPORIN NIP1-1-RELATED"/>
    <property type="match status" value="1"/>
</dbReference>
<feature type="transmembrane region" description="Helical" evidence="7">
    <location>
        <begin position="178"/>
        <end position="201"/>
    </location>
</feature>
<dbReference type="InterPro" id="IPR034294">
    <property type="entry name" value="Aquaporin_transptr"/>
</dbReference>
<dbReference type="PANTHER" id="PTHR45724">
    <property type="entry name" value="AQUAPORIN NIP2-1"/>
    <property type="match status" value="1"/>
</dbReference>
<comment type="subcellular location">
    <subcellularLocation>
        <location evidence="1">Membrane</location>
        <topology evidence="1">Multi-pass membrane protein</topology>
    </subcellularLocation>
</comment>
<evidence type="ECO:0000256" key="7">
    <source>
        <dbReference type="SAM" id="Phobius"/>
    </source>
</evidence>
<keyword evidence="4 7" id="KW-1133">Transmembrane helix</keyword>
<accession>A0A3N2C5W8</accession>
<dbReference type="AlphaFoldDB" id="A0A3N2C5W8"/>
<evidence type="ECO:0000256" key="4">
    <source>
        <dbReference type="ARBA" id="ARBA00022989"/>
    </source>
</evidence>
<proteinExistence type="inferred from homology"/>
<gene>
    <name evidence="8" type="ORF">EDD42_2926</name>
</gene>
<dbReference type="PROSITE" id="PS00221">
    <property type="entry name" value="MIP"/>
    <property type="match status" value="1"/>
</dbReference>
<protein>
    <submittedName>
        <fullName evidence="8">MIP family channel protein</fullName>
    </submittedName>
</protein>
<dbReference type="InterPro" id="IPR022357">
    <property type="entry name" value="MIP_CS"/>
</dbReference>
<comment type="similarity">
    <text evidence="6">Belongs to the MIP/aquaporin (TC 1.A.8) family.</text>
</comment>
<feature type="transmembrane region" description="Helical" evidence="7">
    <location>
        <begin position="79"/>
        <end position="96"/>
    </location>
</feature>
<evidence type="ECO:0000313" key="8">
    <source>
        <dbReference type="EMBL" id="ROR82830.1"/>
    </source>
</evidence>
<feature type="transmembrane region" description="Helical" evidence="7">
    <location>
        <begin position="103"/>
        <end position="129"/>
    </location>
</feature>
<feature type="transmembrane region" description="Helical" evidence="7">
    <location>
        <begin position="50"/>
        <end position="73"/>
    </location>
</feature>
<evidence type="ECO:0000256" key="5">
    <source>
        <dbReference type="ARBA" id="ARBA00023136"/>
    </source>
</evidence>
<dbReference type="SUPFAM" id="SSF81338">
    <property type="entry name" value="Aquaporin-like"/>
    <property type="match status" value="1"/>
</dbReference>
<dbReference type="PRINTS" id="PR00783">
    <property type="entry name" value="MINTRINSICP"/>
</dbReference>
<feature type="transmembrane region" description="Helical" evidence="7">
    <location>
        <begin position="22"/>
        <end position="43"/>
    </location>
</feature>
<dbReference type="InterPro" id="IPR023271">
    <property type="entry name" value="Aquaporin-like"/>
</dbReference>
<evidence type="ECO:0000313" key="9">
    <source>
        <dbReference type="Proteomes" id="UP000266915"/>
    </source>
</evidence>
<name>A0A3N2C5W8_9MICO</name>
<reference evidence="8 9" key="1">
    <citation type="submission" date="2018-11" db="EMBL/GenBank/DDBJ databases">
        <title>Sequencing the genomes of 1000 actinobacteria strains.</title>
        <authorList>
            <person name="Klenk H.-P."/>
        </authorList>
    </citation>
    <scope>NUCLEOTIDE SEQUENCE [LARGE SCALE GENOMIC DNA]</scope>
    <source>
        <strain evidence="8 9">DSM 14012</strain>
    </source>
</reference>
<dbReference type="GO" id="GO:0015267">
    <property type="term" value="F:channel activity"/>
    <property type="evidence" value="ECO:0007669"/>
    <property type="project" value="InterPro"/>
</dbReference>
<evidence type="ECO:0000256" key="2">
    <source>
        <dbReference type="ARBA" id="ARBA00022448"/>
    </source>
</evidence>
<sequence>MSSPEVPPSVEPTTASQLLAEVAGTFLLVFGLVGTATFSAFFGEETSNPLGVGFLGVAIALGLSVTIAAYAFGPISGGHFNPAVTLGLAAAGRFPWRATWTFILAQLVGAFLGALAVFGLAAGGPAGFLDKAVASGFVSNGFGELSPGGFGLVSAIVIEVVITALFLYVILGVTHTRAAAGFAPIAIGGTLTLFLLIAIPIDNGSINPARSIATAIFGGGDWLAQVWVFIVFPIIGALIAGFSYRILFEGTRPVGSRPVANRS</sequence>
<dbReference type="Proteomes" id="UP000266915">
    <property type="component" value="Unassembled WGS sequence"/>
</dbReference>
<feature type="transmembrane region" description="Helical" evidence="7">
    <location>
        <begin position="226"/>
        <end position="247"/>
    </location>
</feature>
<feature type="transmembrane region" description="Helical" evidence="7">
    <location>
        <begin position="149"/>
        <end position="171"/>
    </location>
</feature>
<dbReference type="RefSeq" id="WP_085512746.1">
    <property type="nucleotide sequence ID" value="NZ_FXAP01000004.1"/>
</dbReference>
<evidence type="ECO:0000256" key="6">
    <source>
        <dbReference type="RuleBase" id="RU000477"/>
    </source>
</evidence>
<keyword evidence="9" id="KW-1185">Reference proteome</keyword>
<evidence type="ECO:0000256" key="3">
    <source>
        <dbReference type="ARBA" id="ARBA00022692"/>
    </source>
</evidence>
<dbReference type="GO" id="GO:0016020">
    <property type="term" value="C:membrane"/>
    <property type="evidence" value="ECO:0007669"/>
    <property type="project" value="UniProtKB-SubCell"/>
</dbReference>
<dbReference type="EMBL" id="RKHL01000001">
    <property type="protein sequence ID" value="ROR82830.1"/>
    <property type="molecule type" value="Genomic_DNA"/>
</dbReference>
<keyword evidence="5 7" id="KW-0472">Membrane</keyword>
<comment type="caution">
    <text evidence="8">The sequence shown here is derived from an EMBL/GenBank/DDBJ whole genome shotgun (WGS) entry which is preliminary data.</text>
</comment>
<organism evidence="8 9">
    <name type="scientific">Plantibacter flavus</name>
    <dbReference type="NCBI Taxonomy" id="150123"/>
    <lineage>
        <taxon>Bacteria</taxon>
        <taxon>Bacillati</taxon>
        <taxon>Actinomycetota</taxon>
        <taxon>Actinomycetes</taxon>
        <taxon>Micrococcales</taxon>
        <taxon>Microbacteriaceae</taxon>
        <taxon>Plantibacter</taxon>
    </lineage>
</organism>
<keyword evidence="3 6" id="KW-0812">Transmembrane</keyword>
<keyword evidence="2 6" id="KW-0813">Transport</keyword>
<evidence type="ECO:0000256" key="1">
    <source>
        <dbReference type="ARBA" id="ARBA00004141"/>
    </source>
</evidence>